<dbReference type="Proteomes" id="UP001300012">
    <property type="component" value="Unassembled WGS sequence"/>
</dbReference>
<sequence>MKQKKTVYVSANRPSEIIPLLGEALLFYDSVALDVSAANVFEVLAANIEAKTMEELLAENLIIPVYNTYGTIIAKQTTKTLNSIMLLDYEKNGIPPVDYGKLEEVFKASYPKNTIQQFSSKLTSSQVSSDILLENCRNDLNNLELTSAVFNFVRDRFDLPDFTIEISDGACYFTPKTKDKRLQKRVLDEATYGLHLISELNFRMALLSQFDEVVCESELEDFFVKKLRQAYRKDIYRNQSDNFLELCEIHDFPDIKENISAGLMNISDILKLRKGDGQILRHWLDNTTRTCLKEQTNFSKSVAKLIINNSNSGLSLPTRTVIFGFLQVLSIIKPVESVLLSAANEFIVPKVIEKWQPKYFFDKARKLQIKKTMKVN</sequence>
<accession>A0ABT1YMF8</accession>
<comment type="caution">
    <text evidence="1">The sequence shown here is derived from an EMBL/GenBank/DDBJ whole genome shotgun (WGS) entry which is preliminary data.</text>
</comment>
<dbReference type="RefSeq" id="WP_258215491.1">
    <property type="nucleotide sequence ID" value="NZ_JANQBD010000017.1"/>
</dbReference>
<name>A0ABT1YMF8_9BACL</name>
<keyword evidence="2" id="KW-1185">Reference proteome</keyword>
<evidence type="ECO:0000313" key="1">
    <source>
        <dbReference type="EMBL" id="MCR8633920.1"/>
    </source>
</evidence>
<protein>
    <submittedName>
        <fullName evidence="1">Uncharacterized protein</fullName>
    </submittedName>
</protein>
<proteinExistence type="predicted"/>
<reference evidence="1 2" key="1">
    <citation type="submission" date="2022-08" db="EMBL/GenBank/DDBJ databases">
        <title>Paenibacillus endoradicis sp. nov., Paenibacillus radicibacter sp. nov and Paenibacillus pararadicis sp. nov., three cold-adapted plant growth-promoting bacteria isolated from root of Larix gmelinii in Great Khingan.</title>
        <authorList>
            <person name="Xue H."/>
        </authorList>
    </citation>
    <scope>NUCLEOTIDE SEQUENCE [LARGE SCALE GENOMIC DNA]</scope>
    <source>
        <strain evidence="1 2">N5-1-1-5</strain>
    </source>
</reference>
<organism evidence="1 2">
    <name type="scientific">Paenibacillus radicis</name>
    <name type="common">ex Xue et al. 2023</name>
    <dbReference type="NCBI Taxonomy" id="2972489"/>
    <lineage>
        <taxon>Bacteria</taxon>
        <taxon>Bacillati</taxon>
        <taxon>Bacillota</taxon>
        <taxon>Bacilli</taxon>
        <taxon>Bacillales</taxon>
        <taxon>Paenibacillaceae</taxon>
        <taxon>Paenibacillus</taxon>
    </lineage>
</organism>
<evidence type="ECO:0000313" key="2">
    <source>
        <dbReference type="Proteomes" id="UP001300012"/>
    </source>
</evidence>
<gene>
    <name evidence="1" type="ORF">NV381_22285</name>
</gene>
<dbReference type="EMBL" id="JANQBD010000017">
    <property type="protein sequence ID" value="MCR8633920.1"/>
    <property type="molecule type" value="Genomic_DNA"/>
</dbReference>